<feature type="region of interest" description="Disordered" evidence="1">
    <location>
        <begin position="1"/>
        <end position="59"/>
    </location>
</feature>
<organism evidence="2 3">
    <name type="scientific">Lentzea jiangxiensis</name>
    <dbReference type="NCBI Taxonomy" id="641025"/>
    <lineage>
        <taxon>Bacteria</taxon>
        <taxon>Bacillati</taxon>
        <taxon>Actinomycetota</taxon>
        <taxon>Actinomycetes</taxon>
        <taxon>Pseudonocardiales</taxon>
        <taxon>Pseudonocardiaceae</taxon>
        <taxon>Lentzea</taxon>
    </lineage>
</organism>
<dbReference type="OrthoDB" id="3696107at2"/>
<protein>
    <submittedName>
        <fullName evidence="2">Uncharacterized protein</fullName>
    </submittedName>
</protein>
<dbReference type="AlphaFoldDB" id="A0A1H0LAM5"/>
<evidence type="ECO:0000313" key="2">
    <source>
        <dbReference type="EMBL" id="SDO65257.1"/>
    </source>
</evidence>
<dbReference type="STRING" id="641025.SAMN05421507_103248"/>
<feature type="compositionally biased region" description="Basic and acidic residues" evidence="1">
    <location>
        <begin position="1"/>
        <end position="11"/>
    </location>
</feature>
<dbReference type="Proteomes" id="UP000199691">
    <property type="component" value="Unassembled WGS sequence"/>
</dbReference>
<dbReference type="RefSeq" id="WP_090096976.1">
    <property type="nucleotide sequence ID" value="NZ_FNIX01000003.1"/>
</dbReference>
<dbReference type="EMBL" id="FNIX01000003">
    <property type="protein sequence ID" value="SDO65257.1"/>
    <property type="molecule type" value="Genomic_DNA"/>
</dbReference>
<gene>
    <name evidence="2" type="ORF">SAMN05421507_103248</name>
</gene>
<reference evidence="3" key="1">
    <citation type="submission" date="2016-10" db="EMBL/GenBank/DDBJ databases">
        <authorList>
            <person name="Varghese N."/>
            <person name="Submissions S."/>
        </authorList>
    </citation>
    <scope>NUCLEOTIDE SEQUENCE [LARGE SCALE GENOMIC DNA]</scope>
    <source>
        <strain evidence="3">CGMCC 4.6609</strain>
    </source>
</reference>
<name>A0A1H0LAM5_9PSEU</name>
<proteinExistence type="predicted"/>
<accession>A0A1H0LAM5</accession>
<evidence type="ECO:0000256" key="1">
    <source>
        <dbReference type="SAM" id="MobiDB-lite"/>
    </source>
</evidence>
<keyword evidence="3" id="KW-1185">Reference proteome</keyword>
<evidence type="ECO:0000313" key="3">
    <source>
        <dbReference type="Proteomes" id="UP000199691"/>
    </source>
</evidence>
<sequence>MSTERHYDEATSKAPLDESAESDDTVPGRSGSGSVHPEPNPTGNVGLSDFSVSDDPDRG</sequence>